<keyword evidence="1" id="KW-0479">Metal-binding</keyword>
<dbReference type="PANTHER" id="PTHR34482:SF56">
    <property type="entry name" value="RETROTRANSPOSON GAG DOMAIN, ASPARTIC PEPTIDASE DOMAIN PROTEIN-RELATED"/>
    <property type="match status" value="1"/>
</dbReference>
<dbReference type="Pfam" id="PF03732">
    <property type="entry name" value="Retrotrans_gag"/>
    <property type="match status" value="1"/>
</dbReference>
<dbReference type="STRING" id="35608.A0A2U1LFD6"/>
<evidence type="ECO:0000313" key="5">
    <source>
        <dbReference type="Proteomes" id="UP000245207"/>
    </source>
</evidence>
<dbReference type="InterPro" id="IPR005162">
    <property type="entry name" value="Retrotrans_gag_dom"/>
</dbReference>
<name>A0A2U1LFD6_ARTAN</name>
<feature type="compositionally biased region" description="Basic and acidic residues" evidence="2">
    <location>
        <begin position="276"/>
        <end position="322"/>
    </location>
</feature>
<dbReference type="GO" id="GO:0003676">
    <property type="term" value="F:nucleic acid binding"/>
    <property type="evidence" value="ECO:0007669"/>
    <property type="project" value="InterPro"/>
</dbReference>
<feature type="region of interest" description="Disordered" evidence="2">
    <location>
        <begin position="258"/>
        <end position="339"/>
    </location>
</feature>
<evidence type="ECO:0000259" key="3">
    <source>
        <dbReference type="PROSITE" id="PS50158"/>
    </source>
</evidence>
<reference evidence="4 5" key="1">
    <citation type="journal article" date="2018" name="Mol. Plant">
        <title>The genome of Artemisia annua provides insight into the evolution of Asteraceae family and artemisinin biosynthesis.</title>
        <authorList>
            <person name="Shen Q."/>
            <person name="Zhang L."/>
            <person name="Liao Z."/>
            <person name="Wang S."/>
            <person name="Yan T."/>
            <person name="Shi P."/>
            <person name="Liu M."/>
            <person name="Fu X."/>
            <person name="Pan Q."/>
            <person name="Wang Y."/>
            <person name="Lv Z."/>
            <person name="Lu X."/>
            <person name="Zhang F."/>
            <person name="Jiang W."/>
            <person name="Ma Y."/>
            <person name="Chen M."/>
            <person name="Hao X."/>
            <person name="Li L."/>
            <person name="Tang Y."/>
            <person name="Lv G."/>
            <person name="Zhou Y."/>
            <person name="Sun X."/>
            <person name="Brodelius P.E."/>
            <person name="Rose J.K.C."/>
            <person name="Tang K."/>
        </authorList>
    </citation>
    <scope>NUCLEOTIDE SEQUENCE [LARGE SCALE GENOMIC DNA]</scope>
    <source>
        <strain evidence="5">cv. Huhao1</strain>
        <tissue evidence="4">Leaf</tissue>
    </source>
</reference>
<dbReference type="Gene3D" id="4.10.60.10">
    <property type="entry name" value="Zinc finger, CCHC-type"/>
    <property type="match status" value="1"/>
</dbReference>
<organism evidence="4 5">
    <name type="scientific">Artemisia annua</name>
    <name type="common">Sweet wormwood</name>
    <dbReference type="NCBI Taxonomy" id="35608"/>
    <lineage>
        <taxon>Eukaryota</taxon>
        <taxon>Viridiplantae</taxon>
        <taxon>Streptophyta</taxon>
        <taxon>Embryophyta</taxon>
        <taxon>Tracheophyta</taxon>
        <taxon>Spermatophyta</taxon>
        <taxon>Magnoliopsida</taxon>
        <taxon>eudicotyledons</taxon>
        <taxon>Gunneridae</taxon>
        <taxon>Pentapetalae</taxon>
        <taxon>asterids</taxon>
        <taxon>campanulids</taxon>
        <taxon>Asterales</taxon>
        <taxon>Asteraceae</taxon>
        <taxon>Asteroideae</taxon>
        <taxon>Anthemideae</taxon>
        <taxon>Artemisiinae</taxon>
        <taxon>Artemisia</taxon>
    </lineage>
</organism>
<dbReference type="InterPro" id="IPR001878">
    <property type="entry name" value="Znf_CCHC"/>
</dbReference>
<evidence type="ECO:0000256" key="1">
    <source>
        <dbReference type="PROSITE-ProRule" id="PRU00047"/>
    </source>
</evidence>
<protein>
    <submittedName>
        <fullName evidence="4">Zinc finger, CCHC-type, Retrotransposon gag domain protein</fullName>
    </submittedName>
</protein>
<dbReference type="Pfam" id="PF00098">
    <property type="entry name" value="zf-CCHC"/>
    <property type="match status" value="1"/>
</dbReference>
<proteinExistence type="predicted"/>
<dbReference type="InterPro" id="IPR036875">
    <property type="entry name" value="Znf_CCHC_sf"/>
</dbReference>
<keyword evidence="1" id="KW-0863">Zinc-finger</keyword>
<keyword evidence="1" id="KW-0862">Zinc</keyword>
<keyword evidence="5" id="KW-1185">Reference proteome</keyword>
<dbReference type="PANTHER" id="PTHR34482">
    <property type="entry name" value="DNA DAMAGE-INDUCIBLE PROTEIN 1-LIKE"/>
    <property type="match status" value="1"/>
</dbReference>
<accession>A0A2U1LFD6</accession>
<comment type="caution">
    <text evidence="4">The sequence shown here is derived from an EMBL/GenBank/DDBJ whole genome shotgun (WGS) entry which is preliminary data.</text>
</comment>
<sequence>MYSNVVTNFQMVTTHTQDEFANNPAFEAAVQQSVNALLPRIREEMREEVRQEMANGAGSSGGGGNPPETIHTWLERFNKQKPHSFSTVTSPDDAEHWIAHMEKIFEVLGCGDIFKARLATYKFEGDALNWWKAYKYAKGGDNANEYVATLSWASFREIFRSQYFPLSEKEKYEREYHTIAMTDKETSTEFMKRFVRLAGFLGAKAGTQAEQANKFKWALRQDLLNGVVNLKFDDIAGVANAIRNIEIADERVKHGVKRNYDDERVRPTQGSSQRGSDSRGGDRWVQDTRRSDRQGYERSGYDGRKYDRQDDRRERSGRDRQQRGQQEYRNTGGRGDGDVCKTCGKSHPGRQCHRVSGACFNCSQTGHIARDCPKPAGYNQGTGRVRALAGQQYDDTAGTVSDTPQLFDRIFLMILFQALRDLRFSFILVRASSDV</sequence>
<dbReference type="SUPFAM" id="SSF57756">
    <property type="entry name" value="Retrovirus zinc finger-like domains"/>
    <property type="match status" value="1"/>
</dbReference>
<dbReference type="PROSITE" id="PS50158">
    <property type="entry name" value="ZF_CCHC"/>
    <property type="match status" value="1"/>
</dbReference>
<gene>
    <name evidence="4" type="ORF">CTI12_AA494280</name>
</gene>
<dbReference type="SMART" id="SM00343">
    <property type="entry name" value="ZnF_C2HC"/>
    <property type="match status" value="1"/>
</dbReference>
<dbReference type="GO" id="GO:0008270">
    <property type="term" value="F:zinc ion binding"/>
    <property type="evidence" value="ECO:0007669"/>
    <property type="project" value="UniProtKB-KW"/>
</dbReference>
<dbReference type="Proteomes" id="UP000245207">
    <property type="component" value="Unassembled WGS sequence"/>
</dbReference>
<feature type="region of interest" description="Disordered" evidence="2">
    <location>
        <begin position="49"/>
        <end position="69"/>
    </location>
</feature>
<dbReference type="OrthoDB" id="1164937at2759"/>
<dbReference type="EMBL" id="PKPP01009675">
    <property type="protein sequence ID" value="PWA47727.1"/>
    <property type="molecule type" value="Genomic_DNA"/>
</dbReference>
<feature type="domain" description="CCHC-type" evidence="3">
    <location>
        <begin position="359"/>
        <end position="374"/>
    </location>
</feature>
<evidence type="ECO:0000313" key="4">
    <source>
        <dbReference type="EMBL" id="PWA47727.1"/>
    </source>
</evidence>
<dbReference type="AlphaFoldDB" id="A0A2U1LFD6"/>
<evidence type="ECO:0000256" key="2">
    <source>
        <dbReference type="SAM" id="MobiDB-lite"/>
    </source>
</evidence>